<protein>
    <submittedName>
        <fullName evidence="1">Uncharacterized protein</fullName>
    </submittedName>
</protein>
<name>X0ZZQ0_9ZZZZ</name>
<sequence>MIKDILQAALTPAQRKQRFRLNEPEDHILELWLDESRIAVFSQYGTTVKKIRAEADRVTRLCGHHAITAGTLGRVVKKDGLNCILSTNTILTCPVK</sequence>
<dbReference type="AlphaFoldDB" id="X0ZZQ0"/>
<comment type="caution">
    <text evidence="1">The sequence shown here is derived from an EMBL/GenBank/DDBJ whole genome shotgun (WGS) entry which is preliminary data.</text>
</comment>
<proteinExistence type="predicted"/>
<organism evidence="1">
    <name type="scientific">marine sediment metagenome</name>
    <dbReference type="NCBI Taxonomy" id="412755"/>
    <lineage>
        <taxon>unclassified sequences</taxon>
        <taxon>metagenomes</taxon>
        <taxon>ecological metagenomes</taxon>
    </lineage>
</organism>
<accession>X0ZZQ0</accession>
<evidence type="ECO:0000313" key="1">
    <source>
        <dbReference type="EMBL" id="GAG63382.1"/>
    </source>
</evidence>
<gene>
    <name evidence="1" type="ORF">S01H4_20322</name>
</gene>
<reference evidence="1" key="1">
    <citation type="journal article" date="2014" name="Front. Microbiol.">
        <title>High frequency of phylogenetically diverse reductive dehalogenase-homologous genes in deep subseafloor sedimentary metagenomes.</title>
        <authorList>
            <person name="Kawai M."/>
            <person name="Futagami T."/>
            <person name="Toyoda A."/>
            <person name="Takaki Y."/>
            <person name="Nishi S."/>
            <person name="Hori S."/>
            <person name="Arai W."/>
            <person name="Tsubouchi T."/>
            <person name="Morono Y."/>
            <person name="Uchiyama I."/>
            <person name="Ito T."/>
            <person name="Fujiyama A."/>
            <person name="Inagaki F."/>
            <person name="Takami H."/>
        </authorList>
    </citation>
    <scope>NUCLEOTIDE SEQUENCE</scope>
    <source>
        <strain evidence="1">Expedition CK06-06</strain>
    </source>
</reference>
<dbReference type="EMBL" id="BART01009130">
    <property type="protein sequence ID" value="GAG63382.1"/>
    <property type="molecule type" value="Genomic_DNA"/>
</dbReference>